<dbReference type="AlphaFoldDB" id="A0A6J3RDI8"/>
<reference evidence="2" key="1">
    <citation type="submission" date="2025-08" db="UniProtKB">
        <authorList>
            <consortium name="RefSeq"/>
        </authorList>
    </citation>
    <scope>IDENTIFICATION</scope>
    <source>
        <tissue evidence="2">Spleen</tissue>
    </source>
</reference>
<gene>
    <name evidence="2" type="primary">KIAA0232</name>
</gene>
<dbReference type="GeneID" id="101317453"/>
<dbReference type="Proteomes" id="UP000245320">
    <property type="component" value="Chromosome 5"/>
</dbReference>
<protein>
    <submittedName>
        <fullName evidence="2">Uncharacterized protein KIAA0232 homolog isoform X4</fullName>
    </submittedName>
</protein>
<evidence type="ECO:0000313" key="2">
    <source>
        <dbReference type="RefSeq" id="XP_033712559.1"/>
    </source>
</evidence>
<proteinExistence type="predicted"/>
<dbReference type="Pfam" id="PF15376">
    <property type="entry name" value="DUF4603"/>
    <property type="match status" value="1"/>
</dbReference>
<accession>A0A6J3RDI8</accession>
<dbReference type="InterPro" id="IPR027871">
    <property type="entry name" value="DUF4603"/>
</dbReference>
<dbReference type="PANTHER" id="PTHR17611">
    <property type="entry name" value="DNA SEGMENT, CHR 5, ERATO DOI 579, EXPRESSED"/>
    <property type="match status" value="1"/>
</dbReference>
<organism evidence="1 2">
    <name type="scientific">Tursiops truncatus</name>
    <name type="common">Atlantic bottle-nosed dolphin</name>
    <name type="synonym">Delphinus truncatus</name>
    <dbReference type="NCBI Taxonomy" id="9739"/>
    <lineage>
        <taxon>Eukaryota</taxon>
        <taxon>Metazoa</taxon>
        <taxon>Chordata</taxon>
        <taxon>Craniata</taxon>
        <taxon>Vertebrata</taxon>
        <taxon>Euteleostomi</taxon>
        <taxon>Mammalia</taxon>
        <taxon>Eutheria</taxon>
        <taxon>Laurasiatheria</taxon>
        <taxon>Artiodactyla</taxon>
        <taxon>Whippomorpha</taxon>
        <taxon>Cetacea</taxon>
        <taxon>Odontoceti</taxon>
        <taxon>Delphinidae</taxon>
        <taxon>Tursiops</taxon>
    </lineage>
</organism>
<evidence type="ECO:0000313" key="1">
    <source>
        <dbReference type="Proteomes" id="UP000245320"/>
    </source>
</evidence>
<keyword evidence="1" id="KW-1185">Reference proteome</keyword>
<dbReference type="PANTHER" id="PTHR17611:SF3">
    <property type="entry name" value="DNA SEGMENT, CHR 5, ERATO DOI 579, EXPRESSED"/>
    <property type="match status" value="1"/>
</dbReference>
<dbReference type="CTD" id="9778"/>
<sequence length="185" mass="21015">MRPICTVVVDGLPSESSSSSYPGPVSVSEMSLLHALGPVQTWLGQELEKCGIDAMIYTRYVLSLLLHDSYDYDLQEQENDIFLGWEKGAYKKWGKSKKKCSDLTLEEMKKQAAVQCLRSASDEVLRLPREQDAVSLGRQKLLWKSSGIETLVEELCSRLKDLQSQQGTMKHFHHFLRNQFACKKS</sequence>
<name>A0A6J3RDI8_TURTR</name>
<dbReference type="RefSeq" id="XP_033712559.1">
    <property type="nucleotide sequence ID" value="XM_033856668.1"/>
</dbReference>